<evidence type="ECO:0000313" key="3">
    <source>
        <dbReference type="Proteomes" id="UP000011841"/>
    </source>
</evidence>
<feature type="transmembrane region" description="Helical" evidence="1">
    <location>
        <begin position="38"/>
        <end position="56"/>
    </location>
</feature>
<dbReference type="HOGENOM" id="CLU_440655_0_0_5"/>
<organism evidence="2 3">
    <name type="scientific">Bradyrhizobium oligotrophicum S58</name>
    <dbReference type="NCBI Taxonomy" id="1245469"/>
    <lineage>
        <taxon>Bacteria</taxon>
        <taxon>Pseudomonadati</taxon>
        <taxon>Pseudomonadota</taxon>
        <taxon>Alphaproteobacteria</taxon>
        <taxon>Hyphomicrobiales</taxon>
        <taxon>Nitrobacteraceae</taxon>
        <taxon>Bradyrhizobium</taxon>
    </lineage>
</organism>
<dbReference type="AlphaFoldDB" id="M4ZME5"/>
<dbReference type="Proteomes" id="UP000011841">
    <property type="component" value="Chromosome"/>
</dbReference>
<reference evidence="2 3" key="1">
    <citation type="journal article" date="2013" name="Appl. Environ. Microbiol.">
        <title>Genome analysis suggests that the soil oligotrophic bacterium Agromonas oligotrophica (Bradyrhizobium oligotrophicum) is a nitrogen-fixing symbiont of Aeschynomene indica.</title>
        <authorList>
            <person name="Okubo T."/>
            <person name="Fukushima S."/>
            <person name="Itakura M."/>
            <person name="Oshima K."/>
            <person name="Longtonglang A."/>
            <person name="Teaumroong N."/>
            <person name="Mitsui H."/>
            <person name="Hattori M."/>
            <person name="Hattori R."/>
            <person name="Hattori T."/>
            <person name="Minamisawa K."/>
        </authorList>
    </citation>
    <scope>NUCLEOTIDE SEQUENCE [LARGE SCALE GENOMIC DNA]</scope>
    <source>
        <strain evidence="2 3">S58</strain>
    </source>
</reference>
<name>M4ZME5_9BRAD</name>
<evidence type="ECO:0000313" key="2">
    <source>
        <dbReference type="EMBL" id="BAM87410.1"/>
    </source>
</evidence>
<gene>
    <name evidence="2" type="ORF">S58_14020</name>
</gene>
<keyword evidence="3" id="KW-1185">Reference proteome</keyword>
<keyword evidence="1" id="KW-0472">Membrane</keyword>
<dbReference type="eggNOG" id="COG0846">
    <property type="taxonomic scope" value="Bacteria"/>
</dbReference>
<dbReference type="EMBL" id="AP012603">
    <property type="protein sequence ID" value="BAM87410.1"/>
    <property type="molecule type" value="Genomic_DNA"/>
</dbReference>
<sequence length="592" mass="65029">MASASERNYNARVTIDSIYPTVATDDFARRYSQRGGNLMWLLGAGASAAAGIPTAWDMIWEFKQQLYVSQRRVSPKHVADLANPAVRRELQTFIDGIGSLPALGSPAEYAALFESAYPSEADRRTYIASKISGAKPSYGHVALATLMKGVRCRLVWTTNFDPLVADGCAKVYGGTGQLTTVAIETGSLGRDAIDEGRWPVEVKLHGDFRSRRLKNTGDELREQDAKLRALLIDSCSRWGLVVAGYSGRDESVMDTLEAALERDGCFPAGLFWLHRGEDTPLPRVQQLLAAAASKEIDGGLVPIENFDETLRDLVRLVVDLDTTVLDEIASERRVWSPAPHPTGNRGYPVVRLNALELTGTPTVCRRVVCDAGGVKDVKSAIEASGLPVIGTRSKAGVLAFGADADVRAVLSAYEIKSFDLHPIEARRLRYDSHERGLLREALTQALIREHRMTAVRRRSADLLAPASAEDEKWTPLKKLIGSLGGRVPKQLELRWQEGLGIRLDWADERLWLLLEPRTVFEGLTEANRAAATDFARERTVRRYNPALNALLEFWSTLFASPQRDLPALGITAGVDAAFRLGDVTAFSGRARP</sequence>
<protein>
    <submittedName>
        <fullName evidence="2">Uncharacterized protein</fullName>
    </submittedName>
</protein>
<accession>M4ZME5</accession>
<dbReference type="PATRIC" id="fig|1245469.3.peg.1434"/>
<proteinExistence type="predicted"/>
<keyword evidence="1" id="KW-0812">Transmembrane</keyword>
<dbReference type="InterPro" id="IPR029035">
    <property type="entry name" value="DHS-like_NAD/FAD-binding_dom"/>
</dbReference>
<dbReference type="Pfam" id="PF13289">
    <property type="entry name" value="SIR2_2"/>
    <property type="match status" value="1"/>
</dbReference>
<dbReference type="SUPFAM" id="SSF52467">
    <property type="entry name" value="DHS-like NAD/FAD-binding domain"/>
    <property type="match status" value="1"/>
</dbReference>
<dbReference type="KEGG" id="aol:S58_14020"/>
<keyword evidence="1" id="KW-1133">Transmembrane helix</keyword>
<dbReference type="STRING" id="1245469.S58_14020"/>
<evidence type="ECO:0000256" key="1">
    <source>
        <dbReference type="SAM" id="Phobius"/>
    </source>
</evidence>
<dbReference type="Gene3D" id="3.40.50.1220">
    <property type="entry name" value="TPP-binding domain"/>
    <property type="match status" value="1"/>
</dbReference>